<reference evidence="1 2" key="1">
    <citation type="journal article" date="2020" name="Fungal Divers.">
        <title>Resolving the Mortierellaceae phylogeny through synthesis of multi-gene phylogenetics and phylogenomics.</title>
        <authorList>
            <person name="Vandepol N."/>
            <person name="Liber J."/>
            <person name="Desiro A."/>
            <person name="Na H."/>
            <person name="Kennedy M."/>
            <person name="Barry K."/>
            <person name="Grigoriev I.V."/>
            <person name="Miller A.N."/>
            <person name="O'Donnell K."/>
            <person name="Stajich J.E."/>
            <person name="Bonito G."/>
        </authorList>
    </citation>
    <scope>NUCLEOTIDE SEQUENCE [LARGE SCALE GENOMIC DNA]</scope>
    <source>
        <strain evidence="1 2">AD045</strain>
    </source>
</reference>
<dbReference type="Proteomes" id="UP001194696">
    <property type="component" value="Unassembled WGS sequence"/>
</dbReference>
<proteinExistence type="predicted"/>
<evidence type="ECO:0000313" key="1">
    <source>
        <dbReference type="EMBL" id="KAG0298774.1"/>
    </source>
</evidence>
<protein>
    <submittedName>
        <fullName evidence="1">Uncharacterized protein</fullName>
    </submittedName>
</protein>
<evidence type="ECO:0000313" key="2">
    <source>
        <dbReference type="Proteomes" id="UP001194696"/>
    </source>
</evidence>
<comment type="caution">
    <text evidence="1">The sequence shown here is derived from an EMBL/GenBank/DDBJ whole genome shotgun (WGS) entry which is preliminary data.</text>
</comment>
<gene>
    <name evidence="1" type="ORF">BGZ96_007649</name>
</gene>
<dbReference type="EMBL" id="JAAAIM010000004">
    <property type="protein sequence ID" value="KAG0298774.1"/>
    <property type="molecule type" value="Genomic_DNA"/>
</dbReference>
<name>A0ABQ7KIJ4_9FUNG</name>
<keyword evidence="2" id="KW-1185">Reference proteome</keyword>
<accession>A0ABQ7KIJ4</accession>
<sequence length="432" mass="47629">MSSGLNSFHVVKDDSTEQDLLELETLSPTTRKKKFDHFKFGRSNIAAAATGEGGVAGSILVTKRKSLSRNLLSTKHTATTVTATDVPVPTPVATVENDLVPSPLSMMHWPILPEVVMIPDLPKYIPDDDFGRNAKRNEKYARIRLVALREHQQVLVGLLGDLLALDQQHREQQLVFKDPAHLVGKAAVTSPSWKRQSTPGSALQSIAVLMASSSKDLKATETEAGEAGCGCDCQKRRRRQLQKHDSATRTYQRAILDLWQSDENLCHWLSRYIRTTRHVGRGLDYILATMAEDNNNSTYTGSITSSSPFKYPVTLDMTQEIGTGSRGVRVGISGNERPASGVSNPELERMGILQSRLLGHSSTSLSMNDDSTGNSECQAQHMKSEALISSEFIMESATLGIIDIELSTSMHPPEQRIPIIEEETNENEQTYD</sequence>
<organism evidence="1 2">
    <name type="scientific">Linnemannia gamsii</name>
    <dbReference type="NCBI Taxonomy" id="64522"/>
    <lineage>
        <taxon>Eukaryota</taxon>
        <taxon>Fungi</taxon>
        <taxon>Fungi incertae sedis</taxon>
        <taxon>Mucoromycota</taxon>
        <taxon>Mortierellomycotina</taxon>
        <taxon>Mortierellomycetes</taxon>
        <taxon>Mortierellales</taxon>
        <taxon>Mortierellaceae</taxon>
        <taxon>Linnemannia</taxon>
    </lineage>
</organism>